<keyword evidence="1" id="KW-0175">Coiled coil</keyword>
<name>A0AAW0NHP1_9GOBI</name>
<evidence type="ECO:0000313" key="3">
    <source>
        <dbReference type="Proteomes" id="UP001460270"/>
    </source>
</evidence>
<dbReference type="Gene3D" id="3.30.70.1820">
    <property type="entry name" value="L1 transposable element, RRM domain"/>
    <property type="match status" value="1"/>
</dbReference>
<proteinExistence type="predicted"/>
<dbReference type="AlphaFoldDB" id="A0AAW0NHP1"/>
<dbReference type="Proteomes" id="UP001460270">
    <property type="component" value="Unassembled WGS sequence"/>
</dbReference>
<feature type="coiled-coil region" evidence="1">
    <location>
        <begin position="2"/>
        <end position="29"/>
    </location>
</feature>
<organism evidence="2 3">
    <name type="scientific">Mugilogobius chulae</name>
    <name type="common">yellowstripe goby</name>
    <dbReference type="NCBI Taxonomy" id="88201"/>
    <lineage>
        <taxon>Eukaryota</taxon>
        <taxon>Metazoa</taxon>
        <taxon>Chordata</taxon>
        <taxon>Craniata</taxon>
        <taxon>Vertebrata</taxon>
        <taxon>Euteleostomi</taxon>
        <taxon>Actinopterygii</taxon>
        <taxon>Neopterygii</taxon>
        <taxon>Teleostei</taxon>
        <taxon>Neoteleostei</taxon>
        <taxon>Acanthomorphata</taxon>
        <taxon>Gobiaria</taxon>
        <taxon>Gobiiformes</taxon>
        <taxon>Gobioidei</taxon>
        <taxon>Gobiidae</taxon>
        <taxon>Gobionellinae</taxon>
        <taxon>Mugilogobius</taxon>
    </lineage>
</organism>
<comment type="caution">
    <text evidence="2">The sequence shown here is derived from an EMBL/GenBank/DDBJ whole genome shotgun (WGS) entry which is preliminary data.</text>
</comment>
<evidence type="ECO:0000256" key="1">
    <source>
        <dbReference type="SAM" id="Coils"/>
    </source>
</evidence>
<accession>A0AAW0NHP1</accession>
<keyword evidence="3" id="KW-1185">Reference proteome</keyword>
<gene>
    <name evidence="2" type="ORF">WMY93_022654</name>
</gene>
<reference evidence="3" key="1">
    <citation type="submission" date="2024-04" db="EMBL/GenBank/DDBJ databases">
        <title>Salinicola lusitanus LLJ914,a marine bacterium isolated from the Okinawa Trough.</title>
        <authorList>
            <person name="Li J."/>
        </authorList>
    </citation>
    <scope>NUCLEOTIDE SEQUENCE [LARGE SCALE GENOMIC DNA]</scope>
</reference>
<evidence type="ECO:0000313" key="2">
    <source>
        <dbReference type="EMBL" id="KAK7893502.1"/>
    </source>
</evidence>
<protein>
    <submittedName>
        <fullName evidence="2">Uncharacterized protein</fullName>
    </submittedName>
</protein>
<sequence length="106" mass="12823">MRQELENEIKHLKANVLNVEKKAADLERYKRRWNLRLNGLKEDKEENTRKKVADIIIKILPHWSEKMDLILDTVHRLGANNTSRPRQIIMQFTGRIYRDELWRCTK</sequence>
<dbReference type="EMBL" id="JBBPFD010000016">
    <property type="protein sequence ID" value="KAK7893502.1"/>
    <property type="molecule type" value="Genomic_DNA"/>
</dbReference>